<accession>A0AAE3N6Z8</accession>
<sequence length="165" mass="17369">MKPAAALAAPLILVLGGPLARRQWLIAQLQGRLQALPQPLPTPSFCDGEAASALARLSRAALVLLCAARADEDASAQARQAFLREQLHAAGAAYGVLHGDDAAIALQAWQALQSALGLAQQQTGDAQPTAEARSLANWRSNCEKCSDPVCEHRLFSDLVGQRAQA</sequence>
<organism evidence="1 2">
    <name type="scientific">Xenophilus arseniciresistens</name>
    <dbReference type="NCBI Taxonomy" id="1283306"/>
    <lineage>
        <taxon>Bacteria</taxon>
        <taxon>Pseudomonadati</taxon>
        <taxon>Pseudomonadota</taxon>
        <taxon>Betaproteobacteria</taxon>
        <taxon>Burkholderiales</taxon>
        <taxon>Comamonadaceae</taxon>
        <taxon>Xenophilus</taxon>
    </lineage>
</organism>
<comment type="caution">
    <text evidence="1">The sequence shown here is derived from an EMBL/GenBank/DDBJ whole genome shotgun (WGS) entry which is preliminary data.</text>
</comment>
<dbReference type="EMBL" id="JAQIPB010000002">
    <property type="protein sequence ID" value="MDA7415723.1"/>
    <property type="molecule type" value="Genomic_DNA"/>
</dbReference>
<dbReference type="RefSeq" id="WP_271427002.1">
    <property type="nucleotide sequence ID" value="NZ_JAQIPB010000002.1"/>
</dbReference>
<evidence type="ECO:0000313" key="1">
    <source>
        <dbReference type="EMBL" id="MDA7415723.1"/>
    </source>
</evidence>
<protein>
    <submittedName>
        <fullName evidence="1">Uncharacterized protein</fullName>
    </submittedName>
</protein>
<keyword evidence="2" id="KW-1185">Reference proteome</keyword>
<dbReference type="AlphaFoldDB" id="A0AAE3N6Z8"/>
<proteinExistence type="predicted"/>
<gene>
    <name evidence="1" type="ORF">PGB34_05045</name>
</gene>
<name>A0AAE3N6Z8_9BURK</name>
<dbReference type="Proteomes" id="UP001212602">
    <property type="component" value="Unassembled WGS sequence"/>
</dbReference>
<reference evidence="1" key="1">
    <citation type="submission" date="2023-01" db="EMBL/GenBank/DDBJ databases">
        <title>Xenophilus mangrovi sp. nov., isolated from soil of Mangrove nature reserve.</title>
        <authorList>
            <person name="Xu S."/>
            <person name="Liu Z."/>
            <person name="Xu Y."/>
        </authorList>
    </citation>
    <scope>NUCLEOTIDE SEQUENCE</scope>
    <source>
        <strain evidence="1">YW8</strain>
    </source>
</reference>
<evidence type="ECO:0000313" key="2">
    <source>
        <dbReference type="Proteomes" id="UP001212602"/>
    </source>
</evidence>